<name>A0A239LX48_9RHOB</name>
<keyword evidence="2 6" id="KW-0808">Transferase</keyword>
<dbReference type="Proteomes" id="UP000198426">
    <property type="component" value="Unassembled WGS sequence"/>
</dbReference>
<keyword evidence="1 5" id="KW-0673">Quorum sensing</keyword>
<comment type="similarity">
    <text evidence="5 6">Belongs to the autoinducer synthase family.</text>
</comment>
<proteinExistence type="inferred from homology"/>
<dbReference type="PANTHER" id="PTHR39322:SF1">
    <property type="entry name" value="ISOVALERYL-HOMOSERINE LACTONE SYNTHASE"/>
    <property type="match status" value="1"/>
</dbReference>
<dbReference type="PRINTS" id="PR01549">
    <property type="entry name" value="AUTOINDCRSYN"/>
</dbReference>
<evidence type="ECO:0000256" key="2">
    <source>
        <dbReference type="ARBA" id="ARBA00022679"/>
    </source>
</evidence>
<dbReference type="SUPFAM" id="SSF55729">
    <property type="entry name" value="Acyl-CoA N-acyltransferases (Nat)"/>
    <property type="match status" value="1"/>
</dbReference>
<keyword evidence="4 5" id="KW-0071">Autoinducer synthesis</keyword>
<evidence type="ECO:0000256" key="3">
    <source>
        <dbReference type="ARBA" id="ARBA00022691"/>
    </source>
</evidence>
<evidence type="ECO:0000313" key="7">
    <source>
        <dbReference type="EMBL" id="SNT35227.1"/>
    </source>
</evidence>
<dbReference type="Pfam" id="PF00765">
    <property type="entry name" value="Autoind_synth"/>
    <property type="match status" value="1"/>
</dbReference>
<dbReference type="AlphaFoldDB" id="A0A239LX48"/>
<dbReference type="RefSeq" id="WP_089235254.1">
    <property type="nucleotide sequence ID" value="NZ_FZOY01000011.1"/>
</dbReference>
<dbReference type="PANTHER" id="PTHR39322">
    <property type="entry name" value="ACYL-HOMOSERINE-LACTONE SYNTHASE"/>
    <property type="match status" value="1"/>
</dbReference>
<accession>A0A239LX48</accession>
<dbReference type="InterPro" id="IPR001690">
    <property type="entry name" value="Autoind_synthase"/>
</dbReference>
<dbReference type="PROSITE" id="PS51187">
    <property type="entry name" value="AUTOINDUCER_SYNTH_2"/>
    <property type="match status" value="1"/>
</dbReference>
<evidence type="ECO:0000256" key="6">
    <source>
        <dbReference type="RuleBase" id="RU361135"/>
    </source>
</evidence>
<dbReference type="EMBL" id="FZOY01000011">
    <property type="protein sequence ID" value="SNT35227.1"/>
    <property type="molecule type" value="Genomic_DNA"/>
</dbReference>
<sequence>MLRYIYGNALNHFPTLRETMFQDRAEQFSRRLGWEVNVNEDGEERDQYDVLNPLYVIWELEDGTHGGSMRFLPTVGRTMINEHFSHLMDGVKIESPLIWECTRFCISPRADRRAAAALVLGGGELMDNFKLEHFCGVFDPRMERIYRLYHVDPDVIGSAGEGKDRIGVGLWEMKPDAWAPTLGRLGIDRNTSLSWFNRSFNRPEPKPIELAAIA</sequence>
<dbReference type="Gene3D" id="3.40.630.30">
    <property type="match status" value="1"/>
</dbReference>
<dbReference type="InterPro" id="IPR016181">
    <property type="entry name" value="Acyl_CoA_acyltransferase"/>
</dbReference>
<dbReference type="GO" id="GO:0009372">
    <property type="term" value="P:quorum sensing"/>
    <property type="evidence" value="ECO:0007669"/>
    <property type="project" value="UniProtKB-UniRule"/>
</dbReference>
<dbReference type="GO" id="GO:0007165">
    <property type="term" value="P:signal transduction"/>
    <property type="evidence" value="ECO:0007669"/>
    <property type="project" value="TreeGrafter"/>
</dbReference>
<dbReference type="GO" id="GO:0061579">
    <property type="term" value="F:N-acyl homoserine lactone synthase activity"/>
    <property type="evidence" value="ECO:0007669"/>
    <property type="project" value="UniProtKB-UniRule"/>
</dbReference>
<protein>
    <recommendedName>
        <fullName evidence="6">Acyl-homoserine-lactone synthase</fullName>
        <ecNumber evidence="6">2.3.1.184</ecNumber>
    </recommendedName>
    <alternativeName>
        <fullName evidence="6">Autoinducer synthesis protein</fullName>
    </alternativeName>
</protein>
<organism evidence="7 8">
    <name type="scientific">Tropicimonas sediminicola</name>
    <dbReference type="NCBI Taxonomy" id="1031541"/>
    <lineage>
        <taxon>Bacteria</taxon>
        <taxon>Pseudomonadati</taxon>
        <taxon>Pseudomonadota</taxon>
        <taxon>Alphaproteobacteria</taxon>
        <taxon>Rhodobacterales</taxon>
        <taxon>Roseobacteraceae</taxon>
        <taxon>Tropicimonas</taxon>
    </lineage>
</organism>
<comment type="catalytic activity">
    <reaction evidence="6">
        <text>a fatty acyl-[ACP] + S-adenosyl-L-methionine = an N-acyl-L-homoserine lactone + S-methyl-5'-thioadenosine + holo-[ACP] + H(+)</text>
        <dbReference type="Rhea" id="RHEA:10096"/>
        <dbReference type="Rhea" id="RHEA-COMP:9685"/>
        <dbReference type="Rhea" id="RHEA-COMP:14125"/>
        <dbReference type="ChEBI" id="CHEBI:15378"/>
        <dbReference type="ChEBI" id="CHEBI:17509"/>
        <dbReference type="ChEBI" id="CHEBI:55474"/>
        <dbReference type="ChEBI" id="CHEBI:59789"/>
        <dbReference type="ChEBI" id="CHEBI:64479"/>
        <dbReference type="ChEBI" id="CHEBI:138651"/>
        <dbReference type="EC" id="2.3.1.184"/>
    </reaction>
</comment>
<evidence type="ECO:0000256" key="1">
    <source>
        <dbReference type="ARBA" id="ARBA00022654"/>
    </source>
</evidence>
<dbReference type="OrthoDB" id="6169313at2"/>
<evidence type="ECO:0000256" key="5">
    <source>
        <dbReference type="PROSITE-ProRule" id="PRU00533"/>
    </source>
</evidence>
<keyword evidence="3 6" id="KW-0949">S-adenosyl-L-methionine</keyword>
<evidence type="ECO:0000256" key="4">
    <source>
        <dbReference type="ARBA" id="ARBA00022929"/>
    </source>
</evidence>
<keyword evidence="8" id="KW-1185">Reference proteome</keyword>
<gene>
    <name evidence="7" type="ORF">SAMN05421757_111155</name>
</gene>
<reference evidence="7 8" key="1">
    <citation type="submission" date="2017-06" db="EMBL/GenBank/DDBJ databases">
        <authorList>
            <person name="Kim H.J."/>
            <person name="Triplett B.A."/>
        </authorList>
    </citation>
    <scope>NUCLEOTIDE SEQUENCE [LARGE SCALE GENOMIC DNA]</scope>
    <source>
        <strain evidence="7 8">DSM 29339</strain>
    </source>
</reference>
<dbReference type="EC" id="2.3.1.184" evidence="6"/>
<evidence type="ECO:0000313" key="8">
    <source>
        <dbReference type="Proteomes" id="UP000198426"/>
    </source>
</evidence>